<comment type="catalytic activity">
    <reaction evidence="12">
        <text>adenosine(2503) in 23S rRNA + 2 reduced [2Fe-2S]-[ferredoxin] + 2 S-adenosyl-L-methionine = 2-methyladenosine(2503) in 23S rRNA + 5'-deoxyadenosine + L-methionine + 2 oxidized [2Fe-2S]-[ferredoxin] + S-adenosyl-L-homocysteine</text>
        <dbReference type="Rhea" id="RHEA:42916"/>
        <dbReference type="Rhea" id="RHEA-COMP:10000"/>
        <dbReference type="Rhea" id="RHEA-COMP:10001"/>
        <dbReference type="Rhea" id="RHEA-COMP:10152"/>
        <dbReference type="Rhea" id="RHEA-COMP:10282"/>
        <dbReference type="ChEBI" id="CHEBI:17319"/>
        <dbReference type="ChEBI" id="CHEBI:33737"/>
        <dbReference type="ChEBI" id="CHEBI:33738"/>
        <dbReference type="ChEBI" id="CHEBI:57844"/>
        <dbReference type="ChEBI" id="CHEBI:57856"/>
        <dbReference type="ChEBI" id="CHEBI:59789"/>
        <dbReference type="ChEBI" id="CHEBI:74411"/>
        <dbReference type="ChEBI" id="CHEBI:74497"/>
        <dbReference type="EC" id="2.1.1.192"/>
    </reaction>
</comment>
<evidence type="ECO:0000256" key="8">
    <source>
        <dbReference type="ARBA" id="ARBA00022694"/>
    </source>
</evidence>
<keyword evidence="8 12" id="KW-0819">tRNA processing</keyword>
<organism evidence="14 15">
    <name type="scientific">Ktedonobacter racemifer DSM 44963</name>
    <dbReference type="NCBI Taxonomy" id="485913"/>
    <lineage>
        <taxon>Bacteria</taxon>
        <taxon>Bacillati</taxon>
        <taxon>Chloroflexota</taxon>
        <taxon>Ktedonobacteria</taxon>
        <taxon>Ktedonobacterales</taxon>
        <taxon>Ktedonobacteraceae</taxon>
        <taxon>Ktedonobacter</taxon>
    </lineage>
</organism>
<dbReference type="EC" id="2.1.1.192" evidence="12"/>
<evidence type="ECO:0000313" key="15">
    <source>
        <dbReference type="Proteomes" id="UP000004508"/>
    </source>
</evidence>
<evidence type="ECO:0000256" key="12">
    <source>
        <dbReference type="HAMAP-Rule" id="MF_01849"/>
    </source>
</evidence>
<comment type="miscellaneous">
    <text evidence="12">Reaction proceeds by a ping-pong mechanism involving intermediate methylation of a conserved cysteine residue.</text>
</comment>
<accession>D6TN06</accession>
<dbReference type="InParanoid" id="D6TN06"/>
<dbReference type="FunFam" id="3.20.20.70:FF:000014">
    <property type="entry name" value="Probable dual-specificity RNA methyltransferase RlmN"/>
    <property type="match status" value="1"/>
</dbReference>
<feature type="binding site" evidence="12">
    <location>
        <begin position="196"/>
        <end position="197"/>
    </location>
    <ligand>
        <name>S-adenosyl-L-methionine</name>
        <dbReference type="ChEBI" id="CHEBI:59789"/>
    </ligand>
</feature>
<keyword evidence="7 12" id="KW-0949">S-adenosyl-L-methionine</keyword>
<comment type="caution">
    <text evidence="14">The sequence shown here is derived from an EMBL/GenBank/DDBJ whole genome shotgun (WGS) entry which is preliminary data.</text>
</comment>
<feature type="binding site" evidence="12">
    <location>
        <position position="138"/>
    </location>
    <ligand>
        <name>[4Fe-4S] cluster</name>
        <dbReference type="ChEBI" id="CHEBI:49883"/>
        <note>4Fe-4S-S-AdoMet</note>
    </ligand>
</feature>
<evidence type="ECO:0000256" key="10">
    <source>
        <dbReference type="ARBA" id="ARBA00023004"/>
    </source>
</evidence>
<evidence type="ECO:0000256" key="7">
    <source>
        <dbReference type="ARBA" id="ARBA00022691"/>
    </source>
</evidence>
<keyword evidence="2 12" id="KW-0004">4Fe-4S</keyword>
<dbReference type="InterPro" id="IPR013785">
    <property type="entry name" value="Aldolase_TIM"/>
</dbReference>
<comment type="similarity">
    <text evidence="12">Belongs to the radical SAM superfamily. RlmN family.</text>
</comment>
<feature type="binding site" evidence="12">
    <location>
        <position position="329"/>
    </location>
    <ligand>
        <name>S-adenosyl-L-methionine</name>
        <dbReference type="ChEBI" id="CHEBI:59789"/>
    </ligand>
</feature>
<sequence length="388" mass="42773">MIPTPTTDMNMTQQTQPKTDLLTLTLPQLQEWLAARGEATFRAKQIYSWIYQQLVDNFAAMSNLPLKLRQRLEEEACIGPLVVRSEVSSKDDRTRKILLELADGKLIESVLMLYPPLGESSARATICVSSQAGCAFGCTFCATGQMGFDRHLQSGEIIAQVLHFARELRATPWSAAGLPGSTPIDHITNIVLMGMGEPLHNYDNVLQALRILNSAAGFNLGARHMTVSTVGLVPAIRKLSQEQLQVNLAISLHAPTNEARSQTMPVNRKYPLEELLAACQDYIAATRRQVTFEYVLLAGVNDTPERAQQLAELLAPLKQFAHVNCIPVNATSAGYRPPGPDAIRAFRNILFERGISNSVRAERGDDIAAACGQLRTRFEDRRKAIPVI</sequence>
<dbReference type="HAMAP" id="MF_01849">
    <property type="entry name" value="RNA_methyltr_RlmN"/>
    <property type="match status" value="1"/>
</dbReference>
<keyword evidence="3 12" id="KW-0963">Cytoplasm</keyword>
<evidence type="ECO:0000256" key="11">
    <source>
        <dbReference type="ARBA" id="ARBA00023014"/>
    </source>
</evidence>
<feature type="binding site" evidence="12">
    <location>
        <position position="134"/>
    </location>
    <ligand>
        <name>[4Fe-4S] cluster</name>
        <dbReference type="ChEBI" id="CHEBI:49883"/>
        <note>4Fe-4S-S-AdoMet</note>
    </ligand>
</feature>
<dbReference type="GO" id="GO:0070475">
    <property type="term" value="P:rRNA base methylation"/>
    <property type="evidence" value="ECO:0007669"/>
    <property type="project" value="UniProtKB-UniRule"/>
</dbReference>
<dbReference type="InterPro" id="IPR007197">
    <property type="entry name" value="rSAM"/>
</dbReference>
<dbReference type="GO" id="GO:0005737">
    <property type="term" value="C:cytoplasm"/>
    <property type="evidence" value="ECO:0007669"/>
    <property type="project" value="UniProtKB-SubCell"/>
</dbReference>
<keyword evidence="15" id="KW-1185">Reference proteome</keyword>
<evidence type="ECO:0000259" key="13">
    <source>
        <dbReference type="PROSITE" id="PS51918"/>
    </source>
</evidence>
<keyword evidence="11 12" id="KW-0411">Iron-sulfur</keyword>
<keyword evidence="9 12" id="KW-0479">Metal-binding</keyword>
<dbReference type="InterPro" id="IPR004383">
    <property type="entry name" value="rRNA_lsu_MTrfase_RlmN/Cfr"/>
</dbReference>
<gene>
    <name evidence="12" type="primary">rlmN</name>
    <name evidence="14" type="ORF">Krac_8483</name>
</gene>
<dbReference type="Pfam" id="PF04055">
    <property type="entry name" value="Radical_SAM"/>
    <property type="match status" value="1"/>
</dbReference>
<dbReference type="InterPro" id="IPR048641">
    <property type="entry name" value="RlmN_N"/>
</dbReference>
<reference evidence="14 15" key="1">
    <citation type="journal article" date="2011" name="Stand. Genomic Sci.">
        <title>Non-contiguous finished genome sequence and contextual data of the filamentous soil bacterium Ktedonobacter racemifer type strain (SOSP1-21).</title>
        <authorList>
            <person name="Chang Y.J."/>
            <person name="Land M."/>
            <person name="Hauser L."/>
            <person name="Chertkov O."/>
            <person name="Del Rio T.G."/>
            <person name="Nolan M."/>
            <person name="Copeland A."/>
            <person name="Tice H."/>
            <person name="Cheng J.F."/>
            <person name="Lucas S."/>
            <person name="Han C."/>
            <person name="Goodwin L."/>
            <person name="Pitluck S."/>
            <person name="Ivanova N."/>
            <person name="Ovchinikova G."/>
            <person name="Pati A."/>
            <person name="Chen A."/>
            <person name="Palaniappan K."/>
            <person name="Mavromatis K."/>
            <person name="Liolios K."/>
            <person name="Brettin T."/>
            <person name="Fiebig A."/>
            <person name="Rohde M."/>
            <person name="Abt B."/>
            <person name="Goker M."/>
            <person name="Detter J.C."/>
            <person name="Woyke T."/>
            <person name="Bristow J."/>
            <person name="Eisen J.A."/>
            <person name="Markowitz V."/>
            <person name="Hugenholtz P."/>
            <person name="Kyrpides N.C."/>
            <person name="Klenk H.P."/>
            <person name="Lapidus A."/>
        </authorList>
    </citation>
    <scope>NUCLEOTIDE SEQUENCE [LARGE SCALE GENOMIC DNA]</scope>
    <source>
        <strain evidence="15">DSM 44963</strain>
    </source>
</reference>
<dbReference type="PIRSF" id="PIRSF006004">
    <property type="entry name" value="CHP00048"/>
    <property type="match status" value="1"/>
</dbReference>
<keyword evidence="5 12" id="KW-0489">Methyltransferase</keyword>
<comment type="cofactor">
    <cofactor evidence="12">
        <name>[4Fe-4S] cluster</name>
        <dbReference type="ChEBI" id="CHEBI:49883"/>
    </cofactor>
    <text evidence="12">Binds 1 [4Fe-4S] cluster. The cluster is coordinated with 3 cysteines and an exchangeable S-adenosyl-L-methionine.</text>
</comment>
<evidence type="ECO:0000313" key="14">
    <source>
        <dbReference type="EMBL" id="EFH87156.1"/>
    </source>
</evidence>
<dbReference type="SFLD" id="SFLDF00275">
    <property type="entry name" value="adenosine_C2_methyltransferase"/>
    <property type="match status" value="1"/>
</dbReference>
<dbReference type="Gene3D" id="3.20.20.70">
    <property type="entry name" value="Aldolase class I"/>
    <property type="match status" value="1"/>
</dbReference>
<dbReference type="GO" id="GO:0030488">
    <property type="term" value="P:tRNA methylation"/>
    <property type="evidence" value="ECO:0007669"/>
    <property type="project" value="UniProtKB-UniRule"/>
</dbReference>
<dbReference type="GO" id="GO:0000049">
    <property type="term" value="F:tRNA binding"/>
    <property type="evidence" value="ECO:0007669"/>
    <property type="project" value="UniProtKB-UniRule"/>
</dbReference>
<dbReference type="SUPFAM" id="SSF102114">
    <property type="entry name" value="Radical SAM enzymes"/>
    <property type="match status" value="1"/>
</dbReference>
<comment type="caution">
    <text evidence="12">Lacks conserved residue(s) required for the propagation of feature annotation.</text>
</comment>
<feature type="active site" description="S-methylcysteine intermediate" evidence="12">
    <location>
        <position position="371"/>
    </location>
</feature>
<keyword evidence="10 12" id="KW-0408">Iron</keyword>
<dbReference type="GO" id="GO:0019843">
    <property type="term" value="F:rRNA binding"/>
    <property type="evidence" value="ECO:0007669"/>
    <property type="project" value="UniProtKB-UniRule"/>
</dbReference>
<dbReference type="GO" id="GO:0070040">
    <property type="term" value="F:rRNA (adenine(2503)-C2-)-methyltransferase activity"/>
    <property type="evidence" value="ECO:0007669"/>
    <property type="project" value="UniProtKB-UniRule"/>
</dbReference>
<dbReference type="AlphaFoldDB" id="D6TN06"/>
<dbReference type="FunCoup" id="D6TN06">
    <property type="interactions" value="557"/>
</dbReference>
<comment type="catalytic activity">
    <reaction evidence="12">
        <text>adenosine(37) in tRNA + 2 reduced [2Fe-2S]-[ferredoxin] + 2 S-adenosyl-L-methionine = 2-methyladenosine(37) in tRNA + 5'-deoxyadenosine + L-methionine + 2 oxidized [2Fe-2S]-[ferredoxin] + S-adenosyl-L-homocysteine</text>
        <dbReference type="Rhea" id="RHEA:43332"/>
        <dbReference type="Rhea" id="RHEA-COMP:10000"/>
        <dbReference type="Rhea" id="RHEA-COMP:10001"/>
        <dbReference type="Rhea" id="RHEA-COMP:10162"/>
        <dbReference type="Rhea" id="RHEA-COMP:10485"/>
        <dbReference type="ChEBI" id="CHEBI:17319"/>
        <dbReference type="ChEBI" id="CHEBI:33737"/>
        <dbReference type="ChEBI" id="CHEBI:33738"/>
        <dbReference type="ChEBI" id="CHEBI:57844"/>
        <dbReference type="ChEBI" id="CHEBI:57856"/>
        <dbReference type="ChEBI" id="CHEBI:59789"/>
        <dbReference type="ChEBI" id="CHEBI:74411"/>
        <dbReference type="ChEBI" id="CHEBI:74497"/>
        <dbReference type="EC" id="2.1.1.192"/>
    </reaction>
</comment>
<dbReference type="InterPro" id="IPR058240">
    <property type="entry name" value="rSAM_sf"/>
</dbReference>
<comment type="function">
    <text evidence="12">Specifically methylates position 2 of adenine 2503 in 23S rRNA and position 2 of adenine 37 in tRNAs.</text>
</comment>
<proteinExistence type="inferred from homology"/>
<name>D6TN06_KTERA</name>
<evidence type="ECO:0000256" key="5">
    <source>
        <dbReference type="ARBA" id="ARBA00022603"/>
    </source>
</evidence>
<dbReference type="PANTHER" id="PTHR30544">
    <property type="entry name" value="23S RRNA METHYLTRANSFERASE"/>
    <property type="match status" value="1"/>
</dbReference>
<evidence type="ECO:0000256" key="6">
    <source>
        <dbReference type="ARBA" id="ARBA00022679"/>
    </source>
</evidence>
<dbReference type="InterPro" id="IPR040072">
    <property type="entry name" value="Methyltransferase_A"/>
</dbReference>
<comment type="subcellular location">
    <subcellularLocation>
        <location evidence="1 12">Cytoplasm</location>
    </subcellularLocation>
</comment>
<dbReference type="SFLD" id="SFLDS00029">
    <property type="entry name" value="Radical_SAM"/>
    <property type="match status" value="1"/>
</dbReference>
<dbReference type="eggNOG" id="COG0820">
    <property type="taxonomic scope" value="Bacteria"/>
</dbReference>
<dbReference type="Pfam" id="PF21016">
    <property type="entry name" value="RlmN_N"/>
    <property type="match status" value="1"/>
</dbReference>
<dbReference type="PROSITE" id="PS51918">
    <property type="entry name" value="RADICAL_SAM"/>
    <property type="match status" value="1"/>
</dbReference>
<dbReference type="SFLD" id="SFLDG01062">
    <property type="entry name" value="methyltransferase_(Class_A)"/>
    <property type="match status" value="1"/>
</dbReference>
<feature type="binding site" evidence="12">
    <location>
        <begin position="251"/>
        <end position="253"/>
    </location>
    <ligand>
        <name>S-adenosyl-L-methionine</name>
        <dbReference type="ChEBI" id="CHEBI:59789"/>
    </ligand>
</feature>
<dbReference type="GO" id="GO:0002935">
    <property type="term" value="F:tRNA (adenine(37)-C2)-methyltransferase activity"/>
    <property type="evidence" value="ECO:0007669"/>
    <property type="project" value="UniProtKB-UniRule"/>
</dbReference>
<keyword evidence="12" id="KW-1015">Disulfide bond</keyword>
<dbReference type="Gene3D" id="1.10.150.530">
    <property type="match status" value="1"/>
</dbReference>
<dbReference type="GO" id="GO:0051539">
    <property type="term" value="F:4 iron, 4 sulfur cluster binding"/>
    <property type="evidence" value="ECO:0007669"/>
    <property type="project" value="UniProtKB-UniRule"/>
</dbReference>
<dbReference type="Proteomes" id="UP000004508">
    <property type="component" value="Unassembled WGS sequence"/>
</dbReference>
<dbReference type="EMBL" id="ADVG01000002">
    <property type="protein sequence ID" value="EFH87156.1"/>
    <property type="molecule type" value="Genomic_DNA"/>
</dbReference>
<dbReference type="PANTHER" id="PTHR30544:SF5">
    <property type="entry name" value="RADICAL SAM CORE DOMAIN-CONTAINING PROTEIN"/>
    <property type="match status" value="1"/>
</dbReference>
<feature type="binding site" evidence="12">
    <location>
        <position position="228"/>
    </location>
    <ligand>
        <name>S-adenosyl-L-methionine</name>
        <dbReference type="ChEBI" id="CHEBI:59789"/>
    </ligand>
</feature>
<evidence type="ECO:0000256" key="9">
    <source>
        <dbReference type="ARBA" id="ARBA00022723"/>
    </source>
</evidence>
<evidence type="ECO:0000256" key="4">
    <source>
        <dbReference type="ARBA" id="ARBA00022552"/>
    </source>
</evidence>
<dbReference type="CDD" id="cd01335">
    <property type="entry name" value="Radical_SAM"/>
    <property type="match status" value="1"/>
</dbReference>
<evidence type="ECO:0000256" key="3">
    <source>
        <dbReference type="ARBA" id="ARBA00022490"/>
    </source>
</evidence>
<protein>
    <recommendedName>
        <fullName evidence="12">Probable dual-specificity RNA methyltransferase RlmN</fullName>
        <ecNumber evidence="12">2.1.1.192</ecNumber>
    </recommendedName>
    <alternativeName>
        <fullName evidence="12">23S rRNA (adenine(2503)-C(2))-methyltransferase</fullName>
    </alternativeName>
    <alternativeName>
        <fullName evidence="12">23S rRNA m2A2503 methyltransferase</fullName>
    </alternativeName>
    <alternativeName>
        <fullName evidence="12">Ribosomal RNA large subunit methyltransferase N</fullName>
    </alternativeName>
    <alternativeName>
        <fullName evidence="12">tRNA (adenine(37)-C(2))-methyltransferase</fullName>
    </alternativeName>
    <alternativeName>
        <fullName evidence="12">tRNA m2A37 methyltransferase</fullName>
    </alternativeName>
</protein>
<evidence type="ECO:0000256" key="2">
    <source>
        <dbReference type="ARBA" id="ARBA00022485"/>
    </source>
</evidence>
<evidence type="ECO:0000256" key="1">
    <source>
        <dbReference type="ARBA" id="ARBA00004496"/>
    </source>
</evidence>
<feature type="active site" description="Proton acceptor" evidence="12">
    <location>
        <position position="108"/>
    </location>
</feature>
<dbReference type="STRING" id="485913.Krac_8483"/>
<keyword evidence="6 12" id="KW-0808">Transferase</keyword>
<keyword evidence="4 12" id="KW-0698">rRNA processing</keyword>
<dbReference type="NCBIfam" id="TIGR00048">
    <property type="entry name" value="rRNA_mod_RlmN"/>
    <property type="match status" value="1"/>
</dbReference>
<feature type="binding site" evidence="12">
    <location>
        <position position="141"/>
    </location>
    <ligand>
        <name>[4Fe-4S] cluster</name>
        <dbReference type="ChEBI" id="CHEBI:49883"/>
        <note>4Fe-4S-S-AdoMet</note>
    </ligand>
</feature>
<dbReference type="GO" id="GO:0046872">
    <property type="term" value="F:metal ion binding"/>
    <property type="evidence" value="ECO:0007669"/>
    <property type="project" value="UniProtKB-KW"/>
</dbReference>
<dbReference type="InterPro" id="IPR027492">
    <property type="entry name" value="RNA_MTrfase_RlmN"/>
</dbReference>
<feature type="domain" description="Radical SAM core" evidence="13">
    <location>
        <begin position="120"/>
        <end position="366"/>
    </location>
</feature>